<keyword evidence="6 12" id="KW-0479">Metal-binding</keyword>
<reference evidence="15 16" key="1">
    <citation type="submission" date="2019-07" db="EMBL/GenBank/DDBJ databases">
        <title>Whole genome shotgun sequence of Pseudonocardia sulfidoxydans NBRC 16205.</title>
        <authorList>
            <person name="Hosoyama A."/>
            <person name="Uohara A."/>
            <person name="Ohji S."/>
            <person name="Ichikawa N."/>
        </authorList>
    </citation>
    <scope>NUCLEOTIDE SEQUENCE [LARGE SCALE GENOMIC DNA]</scope>
    <source>
        <strain evidence="15 16">NBRC 16205</strain>
    </source>
</reference>
<protein>
    <recommendedName>
        <fullName evidence="3 12">Ferredoxin</fullName>
    </recommendedName>
</protein>
<evidence type="ECO:0000256" key="11">
    <source>
        <dbReference type="ARBA" id="ARBA00023291"/>
    </source>
</evidence>
<dbReference type="GO" id="GO:0051538">
    <property type="term" value="F:3 iron, 4 sulfur cluster binding"/>
    <property type="evidence" value="ECO:0007669"/>
    <property type="project" value="UniProtKB-UniRule"/>
</dbReference>
<dbReference type="PANTHER" id="PTHR42859:SF2">
    <property type="entry name" value="FERREDOXIN"/>
    <property type="match status" value="1"/>
</dbReference>
<proteinExistence type="predicted"/>
<evidence type="ECO:0000256" key="5">
    <source>
        <dbReference type="ARBA" id="ARBA00022485"/>
    </source>
</evidence>
<dbReference type="Gene3D" id="3.30.70.20">
    <property type="match status" value="1"/>
</dbReference>
<dbReference type="PANTHER" id="PTHR42859">
    <property type="entry name" value="OXIDOREDUCTASE"/>
    <property type="match status" value="1"/>
</dbReference>
<dbReference type="OrthoDB" id="9803397at2"/>
<evidence type="ECO:0000256" key="2">
    <source>
        <dbReference type="ARBA" id="ARBA00003532"/>
    </source>
</evidence>
<evidence type="ECO:0000256" key="1">
    <source>
        <dbReference type="ARBA" id="ARBA00001966"/>
    </source>
</evidence>
<evidence type="ECO:0000256" key="6">
    <source>
        <dbReference type="ARBA" id="ARBA00022723"/>
    </source>
</evidence>
<dbReference type="Proteomes" id="UP000321685">
    <property type="component" value="Unassembled WGS sequence"/>
</dbReference>
<gene>
    <name evidence="15" type="ORF">PSU4_29290</name>
</gene>
<dbReference type="InterPro" id="IPR000813">
    <property type="entry name" value="7Fe_ferredoxin"/>
</dbReference>
<evidence type="ECO:0000313" key="16">
    <source>
        <dbReference type="Proteomes" id="UP000321685"/>
    </source>
</evidence>
<keyword evidence="5 12" id="KW-0004">4Fe-4S</keyword>
<keyword evidence="11 12" id="KW-0003">3Fe-4S</keyword>
<accession>A0A511DGQ5</accession>
<dbReference type="GO" id="GO:0046872">
    <property type="term" value="F:metal ion binding"/>
    <property type="evidence" value="ECO:0007669"/>
    <property type="project" value="UniProtKB-UniRule"/>
</dbReference>
<dbReference type="NCBIfam" id="NF045480">
    <property type="entry name" value="FdxA_Actino"/>
    <property type="match status" value="1"/>
</dbReference>
<evidence type="ECO:0000256" key="13">
    <source>
        <dbReference type="SAM" id="MobiDB-lite"/>
    </source>
</evidence>
<evidence type="ECO:0000256" key="3">
    <source>
        <dbReference type="ARBA" id="ARBA00013529"/>
    </source>
</evidence>
<dbReference type="RefSeq" id="WP_147108074.1">
    <property type="nucleotide sequence ID" value="NZ_BJVJ01000026.1"/>
</dbReference>
<dbReference type="GO" id="GO:0051539">
    <property type="term" value="F:4 iron, 4 sulfur cluster binding"/>
    <property type="evidence" value="ECO:0007669"/>
    <property type="project" value="UniProtKB-UniRule"/>
</dbReference>
<dbReference type="Pfam" id="PF00037">
    <property type="entry name" value="Fer4"/>
    <property type="match status" value="1"/>
</dbReference>
<evidence type="ECO:0000256" key="10">
    <source>
        <dbReference type="ARBA" id="ARBA00023014"/>
    </source>
</evidence>
<comment type="function">
    <text evidence="2 12">Ferredoxins are iron-sulfur proteins that transfer electrons in a wide variety of metabolic reactions.</text>
</comment>
<keyword evidence="7" id="KW-0677">Repeat</keyword>
<comment type="cofactor">
    <cofactor evidence="1 12">
        <name>[4Fe-4S] cluster</name>
        <dbReference type="ChEBI" id="CHEBI:49883"/>
    </cofactor>
</comment>
<keyword evidence="8 12" id="KW-0249">Electron transport</keyword>
<keyword evidence="4 12" id="KW-0813">Transport</keyword>
<organism evidence="15 16">
    <name type="scientific">Pseudonocardia sulfidoxydans NBRC 16205</name>
    <dbReference type="NCBI Taxonomy" id="1223511"/>
    <lineage>
        <taxon>Bacteria</taxon>
        <taxon>Bacillati</taxon>
        <taxon>Actinomycetota</taxon>
        <taxon>Actinomycetes</taxon>
        <taxon>Pseudonocardiales</taxon>
        <taxon>Pseudonocardiaceae</taxon>
        <taxon>Pseudonocardia</taxon>
    </lineage>
</organism>
<comment type="cofactor">
    <cofactor evidence="12">
        <name>[3Fe-4S] cluster</name>
        <dbReference type="ChEBI" id="CHEBI:21137"/>
    </cofactor>
    <text evidence="12">Binds 1 [3Fe-4S] cluster.</text>
</comment>
<name>A0A511DGQ5_9PSEU</name>
<keyword evidence="9 12" id="KW-0408">Iron</keyword>
<feature type="domain" description="4Fe-4S ferredoxin-type" evidence="14">
    <location>
        <begin position="31"/>
        <end position="60"/>
    </location>
</feature>
<evidence type="ECO:0000256" key="9">
    <source>
        <dbReference type="ARBA" id="ARBA00023004"/>
    </source>
</evidence>
<keyword evidence="10 12" id="KW-0411">Iron-sulfur</keyword>
<feature type="region of interest" description="Disordered" evidence="13">
    <location>
        <begin position="91"/>
        <end position="114"/>
    </location>
</feature>
<dbReference type="PROSITE" id="PS51379">
    <property type="entry name" value="4FE4S_FER_2"/>
    <property type="match status" value="1"/>
</dbReference>
<dbReference type="SUPFAM" id="SSF54862">
    <property type="entry name" value="4Fe-4S ferredoxins"/>
    <property type="match status" value="1"/>
</dbReference>
<dbReference type="PROSITE" id="PS00198">
    <property type="entry name" value="4FE4S_FER_1"/>
    <property type="match status" value="1"/>
</dbReference>
<evidence type="ECO:0000256" key="12">
    <source>
        <dbReference type="RuleBase" id="RU365098"/>
    </source>
</evidence>
<dbReference type="AlphaFoldDB" id="A0A511DGQ5"/>
<dbReference type="PRINTS" id="PR00354">
    <property type="entry name" value="7FE8SFRDOXIN"/>
</dbReference>
<dbReference type="InterPro" id="IPR017900">
    <property type="entry name" value="4Fe4S_Fe_S_CS"/>
</dbReference>
<evidence type="ECO:0000256" key="7">
    <source>
        <dbReference type="ARBA" id="ARBA00022737"/>
    </source>
</evidence>
<dbReference type="InterPro" id="IPR054830">
    <property type="entry name" value="FdxA_Actino"/>
</dbReference>
<evidence type="ECO:0000259" key="14">
    <source>
        <dbReference type="PROSITE" id="PS51379"/>
    </source>
</evidence>
<evidence type="ECO:0000256" key="8">
    <source>
        <dbReference type="ARBA" id="ARBA00022982"/>
    </source>
</evidence>
<dbReference type="EMBL" id="BJVJ01000026">
    <property type="protein sequence ID" value="GEL23975.1"/>
    <property type="molecule type" value="Genomic_DNA"/>
</dbReference>
<keyword evidence="16" id="KW-1185">Reference proteome</keyword>
<evidence type="ECO:0000313" key="15">
    <source>
        <dbReference type="EMBL" id="GEL23975.1"/>
    </source>
</evidence>
<sequence>MAYVIGLPCVDVLDRACVDECPVDCIYEGERALYIHPDECVDCGACEPVCPVEAIYYEDDLPEALQAHLDDNARFFAEPLAGRAEPIGSPGGAAKLGPLGVDTPLVAGQPRRVS</sequence>
<dbReference type="InterPro" id="IPR017896">
    <property type="entry name" value="4Fe4S_Fe-S-bd"/>
</dbReference>
<comment type="caution">
    <text evidence="15">The sequence shown here is derived from an EMBL/GenBank/DDBJ whole genome shotgun (WGS) entry which is preliminary data.</text>
</comment>
<evidence type="ECO:0000256" key="4">
    <source>
        <dbReference type="ARBA" id="ARBA00022448"/>
    </source>
</evidence>
<dbReference type="InterPro" id="IPR050294">
    <property type="entry name" value="RnfB_subfamily"/>
</dbReference>
<dbReference type="GO" id="GO:0009055">
    <property type="term" value="F:electron transfer activity"/>
    <property type="evidence" value="ECO:0007669"/>
    <property type="project" value="UniProtKB-UniRule"/>
</dbReference>